<dbReference type="Gene3D" id="3.30.390.30">
    <property type="match status" value="1"/>
</dbReference>
<evidence type="ECO:0000256" key="2">
    <source>
        <dbReference type="ARBA" id="ARBA00022630"/>
    </source>
</evidence>
<dbReference type="Proteomes" id="UP001081071">
    <property type="component" value="Unassembled WGS sequence"/>
</dbReference>
<feature type="domain" description="FAD/NAD(P)-binding" evidence="5">
    <location>
        <begin position="5"/>
        <end position="301"/>
    </location>
</feature>
<dbReference type="InterPro" id="IPR036188">
    <property type="entry name" value="FAD/NAD-bd_sf"/>
</dbReference>
<dbReference type="InterPro" id="IPR016156">
    <property type="entry name" value="FAD/NAD-linked_Rdtase_dimer_sf"/>
</dbReference>
<dbReference type="PRINTS" id="PR00368">
    <property type="entry name" value="FADPNR"/>
</dbReference>
<evidence type="ECO:0000313" key="8">
    <source>
        <dbReference type="Proteomes" id="UP001081071"/>
    </source>
</evidence>
<dbReference type="InterPro" id="IPR023753">
    <property type="entry name" value="FAD/NAD-binding_dom"/>
</dbReference>
<sequence>MVSPKIVIVGAGHAGGEVVAALRAGGFDGTLTLIGDEDLPPYQRPPLSKGFLLGTTAADELLARPRSFYEQHDIELVLGRHVNGVDIDAKTVHLDDESVGYDMLVLALGGRPRALADPAVEHAGNVYHVKTHSDVERLRGRLLRGTRVGVVGGGFVGLEVAASACSREAAVTVFELAPRLLGRVCSEVTADHVAALHRSRGVDVRTGVTGLRLDACDDGRIARIVTDEADLEVDEVVVGIGMVPEISLAELAGLDVDDGVLVDADYRTSAPDVFAIGDCARVVRPDGSSRRLESAPHAASSARRVAAVILGLTVPVDGAPWFWSHQFGVKIQMAGDPAARVERWLTRGETSQGSFMTFGIVDDRITRIEAVDRPAEFAQSKSWLGRPIATAIDCLTDDSISVRQLLARP</sequence>
<comment type="caution">
    <text evidence="7">The sequence shown here is derived from an EMBL/GenBank/DDBJ whole genome shotgun (WGS) entry which is preliminary data.</text>
</comment>
<evidence type="ECO:0000259" key="6">
    <source>
        <dbReference type="Pfam" id="PF14759"/>
    </source>
</evidence>
<proteinExistence type="predicted"/>
<dbReference type="RefSeq" id="WP_269603759.1">
    <property type="nucleotide sequence ID" value="NZ_JAPWIJ010000004.1"/>
</dbReference>
<dbReference type="Pfam" id="PF07992">
    <property type="entry name" value="Pyr_redox_2"/>
    <property type="match status" value="1"/>
</dbReference>
<evidence type="ECO:0000256" key="4">
    <source>
        <dbReference type="ARBA" id="ARBA00023002"/>
    </source>
</evidence>
<reference evidence="7" key="1">
    <citation type="submission" date="2022-12" db="EMBL/GenBank/DDBJ databases">
        <authorList>
            <person name="Krivoruchko A.V."/>
            <person name="Elkin A."/>
        </authorList>
    </citation>
    <scope>NUCLEOTIDE SEQUENCE</scope>
    <source>
        <strain evidence="7">IEGM 1391</strain>
    </source>
</reference>
<dbReference type="SUPFAM" id="SSF55424">
    <property type="entry name" value="FAD/NAD-linked reductases, dimerisation (C-terminal) domain"/>
    <property type="match status" value="1"/>
</dbReference>
<dbReference type="PANTHER" id="PTHR43557">
    <property type="entry name" value="APOPTOSIS-INDUCING FACTOR 1"/>
    <property type="match status" value="1"/>
</dbReference>
<evidence type="ECO:0000256" key="1">
    <source>
        <dbReference type="ARBA" id="ARBA00001974"/>
    </source>
</evidence>
<keyword evidence="3" id="KW-0274">FAD</keyword>
<keyword evidence="2" id="KW-0285">Flavoprotein</keyword>
<evidence type="ECO:0000259" key="5">
    <source>
        <dbReference type="Pfam" id="PF07992"/>
    </source>
</evidence>
<protein>
    <submittedName>
        <fullName evidence="7">FAD-dependent oxidoreductase</fullName>
    </submittedName>
</protein>
<dbReference type="PANTHER" id="PTHR43557:SF2">
    <property type="entry name" value="RIESKE DOMAIN-CONTAINING PROTEIN-RELATED"/>
    <property type="match status" value="1"/>
</dbReference>
<dbReference type="PRINTS" id="PR00411">
    <property type="entry name" value="PNDRDTASEI"/>
</dbReference>
<dbReference type="InterPro" id="IPR028202">
    <property type="entry name" value="Reductase_C"/>
</dbReference>
<organism evidence="7 8">
    <name type="scientific">Rhodococcus ruber</name>
    <dbReference type="NCBI Taxonomy" id="1830"/>
    <lineage>
        <taxon>Bacteria</taxon>
        <taxon>Bacillati</taxon>
        <taxon>Actinomycetota</taxon>
        <taxon>Actinomycetes</taxon>
        <taxon>Mycobacteriales</taxon>
        <taxon>Nocardiaceae</taxon>
        <taxon>Rhodococcus</taxon>
    </lineage>
</organism>
<evidence type="ECO:0000313" key="7">
    <source>
        <dbReference type="EMBL" id="MCZ4518889.1"/>
    </source>
</evidence>
<accession>A0ABT4MD46</accession>
<keyword evidence="4" id="KW-0560">Oxidoreductase</keyword>
<dbReference type="Pfam" id="PF14759">
    <property type="entry name" value="Reductase_C"/>
    <property type="match status" value="1"/>
</dbReference>
<dbReference type="SUPFAM" id="SSF51905">
    <property type="entry name" value="FAD/NAD(P)-binding domain"/>
    <property type="match status" value="2"/>
</dbReference>
<comment type="cofactor">
    <cofactor evidence="1">
        <name>FAD</name>
        <dbReference type="ChEBI" id="CHEBI:57692"/>
    </cofactor>
</comment>
<dbReference type="InterPro" id="IPR050446">
    <property type="entry name" value="FAD-oxidoreductase/Apoptosis"/>
</dbReference>
<keyword evidence="8" id="KW-1185">Reference proteome</keyword>
<name>A0ABT4MD46_9NOCA</name>
<dbReference type="Gene3D" id="3.50.50.60">
    <property type="entry name" value="FAD/NAD(P)-binding domain"/>
    <property type="match status" value="2"/>
</dbReference>
<evidence type="ECO:0000256" key="3">
    <source>
        <dbReference type="ARBA" id="ARBA00022827"/>
    </source>
</evidence>
<feature type="domain" description="Reductase C-terminal" evidence="6">
    <location>
        <begin position="321"/>
        <end position="406"/>
    </location>
</feature>
<gene>
    <name evidence="7" type="ORF">O4220_10200</name>
</gene>
<dbReference type="EMBL" id="JAPWIJ010000004">
    <property type="protein sequence ID" value="MCZ4518889.1"/>
    <property type="molecule type" value="Genomic_DNA"/>
</dbReference>